<evidence type="ECO:0000313" key="4">
    <source>
        <dbReference type="Proteomes" id="UP000323454"/>
    </source>
</evidence>
<comment type="similarity">
    <text evidence="1">Belongs to the short-chain dehydrogenases/reductases (SDR) family.</text>
</comment>
<name>A0A5B2WR93_9PSEU</name>
<dbReference type="NCBIfam" id="NF005559">
    <property type="entry name" value="PRK07231.1"/>
    <property type="match status" value="1"/>
</dbReference>
<dbReference type="AlphaFoldDB" id="A0A5B2WR93"/>
<dbReference type="PANTHER" id="PTHR43943">
    <property type="entry name" value="DEHYDROGENASE/REDUCTASE (SDR FAMILY) MEMBER 4"/>
    <property type="match status" value="1"/>
</dbReference>
<dbReference type="PROSITE" id="PS00061">
    <property type="entry name" value="ADH_SHORT"/>
    <property type="match status" value="1"/>
</dbReference>
<dbReference type="InterPro" id="IPR036291">
    <property type="entry name" value="NAD(P)-bd_dom_sf"/>
</dbReference>
<protein>
    <submittedName>
        <fullName evidence="3">SDR family oxidoreductase</fullName>
    </submittedName>
</protein>
<keyword evidence="2" id="KW-0560">Oxidoreductase</keyword>
<accession>A0A5B2WR93</accession>
<reference evidence="3 4" key="2">
    <citation type="submission" date="2019-09" db="EMBL/GenBank/DDBJ databases">
        <authorList>
            <person name="Jin C."/>
        </authorList>
    </citation>
    <scope>NUCLEOTIDE SEQUENCE [LARGE SCALE GENOMIC DNA]</scope>
    <source>
        <strain evidence="3 4">AN110305</strain>
    </source>
</reference>
<organism evidence="3 4">
    <name type="scientific">Solihabitans fulvus</name>
    <dbReference type="NCBI Taxonomy" id="1892852"/>
    <lineage>
        <taxon>Bacteria</taxon>
        <taxon>Bacillati</taxon>
        <taxon>Actinomycetota</taxon>
        <taxon>Actinomycetes</taxon>
        <taxon>Pseudonocardiales</taxon>
        <taxon>Pseudonocardiaceae</taxon>
        <taxon>Solihabitans</taxon>
    </lineage>
</organism>
<dbReference type="Pfam" id="PF13561">
    <property type="entry name" value="adh_short_C2"/>
    <property type="match status" value="1"/>
</dbReference>
<evidence type="ECO:0000313" key="3">
    <source>
        <dbReference type="EMBL" id="KAA2252979.1"/>
    </source>
</evidence>
<keyword evidence="4" id="KW-1185">Reference proteome</keyword>
<dbReference type="GO" id="GO:0016491">
    <property type="term" value="F:oxidoreductase activity"/>
    <property type="evidence" value="ECO:0007669"/>
    <property type="project" value="UniProtKB-KW"/>
</dbReference>
<dbReference type="InterPro" id="IPR020904">
    <property type="entry name" value="Sc_DH/Rdtase_CS"/>
</dbReference>
<dbReference type="FunFam" id="3.40.50.720:FF:000084">
    <property type="entry name" value="Short-chain dehydrogenase reductase"/>
    <property type="match status" value="1"/>
</dbReference>
<dbReference type="Gene3D" id="3.40.50.720">
    <property type="entry name" value="NAD(P)-binding Rossmann-like Domain"/>
    <property type="match status" value="1"/>
</dbReference>
<dbReference type="InterPro" id="IPR002347">
    <property type="entry name" value="SDR_fam"/>
</dbReference>
<dbReference type="Proteomes" id="UP000323454">
    <property type="component" value="Unassembled WGS sequence"/>
</dbReference>
<reference evidence="3 4" key="1">
    <citation type="submission" date="2019-09" db="EMBL/GenBank/DDBJ databases">
        <title>Goodfellowia gen. nov., a new genus of the Pseudonocardineae related to Actinoalloteichus, containing Goodfellowia coeruleoviolacea gen. nov., comb. nov. gen. nov., comb. nov.</title>
        <authorList>
            <person name="Labeda D."/>
        </authorList>
    </citation>
    <scope>NUCLEOTIDE SEQUENCE [LARGE SCALE GENOMIC DNA]</scope>
    <source>
        <strain evidence="3 4">AN110305</strain>
    </source>
</reference>
<comment type="caution">
    <text evidence="3">The sequence shown here is derived from an EMBL/GenBank/DDBJ whole genome shotgun (WGS) entry which is preliminary data.</text>
</comment>
<proteinExistence type="inferred from homology"/>
<evidence type="ECO:0000256" key="2">
    <source>
        <dbReference type="ARBA" id="ARBA00023002"/>
    </source>
</evidence>
<dbReference type="PRINTS" id="PR00080">
    <property type="entry name" value="SDRFAMILY"/>
</dbReference>
<dbReference type="OrthoDB" id="9789398at2"/>
<sequence length="251" mass="26122">MTRFEGKTALVTGGRTGIGFYIASALVEQGARVVLTARSADKLQEVADGFGADRAIAVAGDTNDPEHREAAVQTAIERFGSLDLLVNNTGGAEEFGVPAVEADLAAFRATMEINVVATLGWTQVAWRAWLGEHGGAVLNVSSIAGEVAIPGGAAYSAAKAALTHLTRQLAFELAPTVRVNSIAPAIVPTDLSRAYYGSREQELTATYPLGRFAEPGDLGAAATFLLSDDAAWITGQSLVLDGGRLLNHGTL</sequence>
<gene>
    <name evidence="3" type="ORF">F0L68_33825</name>
</gene>
<dbReference type="PRINTS" id="PR00081">
    <property type="entry name" value="GDHRDH"/>
</dbReference>
<dbReference type="SUPFAM" id="SSF51735">
    <property type="entry name" value="NAD(P)-binding Rossmann-fold domains"/>
    <property type="match status" value="1"/>
</dbReference>
<dbReference type="CDD" id="cd05233">
    <property type="entry name" value="SDR_c"/>
    <property type="match status" value="1"/>
</dbReference>
<dbReference type="PANTHER" id="PTHR43943:SF2">
    <property type="entry name" value="DEHYDROGENASE_REDUCTASE 4"/>
    <property type="match status" value="1"/>
</dbReference>
<dbReference type="EMBL" id="VUOB01000070">
    <property type="protein sequence ID" value="KAA2252979.1"/>
    <property type="molecule type" value="Genomic_DNA"/>
</dbReference>
<evidence type="ECO:0000256" key="1">
    <source>
        <dbReference type="ARBA" id="ARBA00006484"/>
    </source>
</evidence>
<dbReference type="RefSeq" id="WP_149853959.1">
    <property type="nucleotide sequence ID" value="NZ_VUOB01000070.1"/>
</dbReference>